<protein>
    <submittedName>
        <fullName evidence="1">Uncharacterized protein</fullName>
    </submittedName>
</protein>
<organism evidence="1">
    <name type="scientific">marine sediment metagenome</name>
    <dbReference type="NCBI Taxonomy" id="412755"/>
    <lineage>
        <taxon>unclassified sequences</taxon>
        <taxon>metagenomes</taxon>
        <taxon>ecological metagenomes</taxon>
    </lineage>
</organism>
<proteinExistence type="predicted"/>
<reference evidence="1" key="1">
    <citation type="journal article" date="2015" name="Nature">
        <title>Complex archaea that bridge the gap between prokaryotes and eukaryotes.</title>
        <authorList>
            <person name="Spang A."/>
            <person name="Saw J.H."/>
            <person name="Jorgensen S.L."/>
            <person name="Zaremba-Niedzwiedzka K."/>
            <person name="Martijn J."/>
            <person name="Lind A.E."/>
            <person name="van Eijk R."/>
            <person name="Schleper C."/>
            <person name="Guy L."/>
            <person name="Ettema T.J."/>
        </authorList>
    </citation>
    <scope>NUCLEOTIDE SEQUENCE</scope>
</reference>
<evidence type="ECO:0000313" key="1">
    <source>
        <dbReference type="EMBL" id="KKK92202.1"/>
    </source>
</evidence>
<sequence length="343" mass="37434">DTLPISAIVDSPIVPLKRAEIRVVTLDEPDVNYTMVPMTITPLIIPFDDSKSISIVSGVIPESLLSGPAVKFWVYLVTAEGLVKESVHNIVAVRPDGYSGELSVEMDTTTIKAQGTTLRPTAYITNTAEIPMYGDLSLIADGKMVHSEPALLQPGQNIINLKWVIPKSESARTYDIQTQIEVYEDEFITRNATVNTYVRTQKMLVPTLASIEYVTDEAGNAIARPALIYASNENDRTQFRVTAPDGTCVIGGAERCLVTESTADRRGGLDSVIIGGHIYRVKYSGTDNALERFSITSLDSVKGDWHVELVEQEGILPSASALKETLLTIKYRAERGSLVTVTS</sequence>
<dbReference type="AlphaFoldDB" id="A0A0F8ZEF0"/>
<name>A0A0F8ZEF0_9ZZZZ</name>
<dbReference type="EMBL" id="LAZR01048321">
    <property type="protein sequence ID" value="KKK92202.1"/>
    <property type="molecule type" value="Genomic_DNA"/>
</dbReference>
<feature type="non-terminal residue" evidence="1">
    <location>
        <position position="1"/>
    </location>
</feature>
<accession>A0A0F8ZEF0</accession>
<comment type="caution">
    <text evidence="1">The sequence shown here is derived from an EMBL/GenBank/DDBJ whole genome shotgun (WGS) entry which is preliminary data.</text>
</comment>
<gene>
    <name evidence="1" type="ORF">LCGC14_2705300</name>
</gene>